<protein>
    <submittedName>
        <fullName evidence="1">Uncharacterized protein</fullName>
    </submittedName>
</protein>
<dbReference type="EMBL" id="JBJKFK010000255">
    <property type="protein sequence ID" value="KAL3318351.1"/>
    <property type="molecule type" value="Genomic_DNA"/>
</dbReference>
<proteinExistence type="predicted"/>
<sequence length="1717" mass="195156">MFLSSRSSELIDPKCGKYTNCRSVWFGRALEKFEGLLLEAAFIRNRNEIPTIRKMVIGASKIAGNSPKEYYKLHWEVPTVMSTSEPSIDAMLYTYDGYNYGIRAKISPDKQVIGSVHVGKEFYKLSGTMTYDEALKKYDGKVTITETDNVKYEAVIQHVKGSQFLVDIEKKLGHGPDKRNLRIYLIKKIGISEGRYPKVESYYGEFDLDWDKREYSQKIDIAHNSGDGTKLVVNQNGKLQGKDMSTVIEFEFGRMYNTIEKEDYIPGKGIRFFIKRQWSEIGGSEDEFGVQVFGQSKSYDGVTKDDDTKGMRLNIFVRKPKNPNSGFEIDLFAFKTANFDYVDDCNMSFKFSKLLKLPLPTKLTGLCDITYNKAKYQLDLTEMLMSGQFSSKAILKETGKTENLAQFEIIVNISEKFVQSNLESKLINLELKANYLYEGEDESKRLNSNGTLVINQQRKIFWNSAWFRDANNIDTQFSTFEQGLSKPSFTFIMNRNLSVHNSYSIDLRLPAHDVSLTHRVNIAKTPLDPDFIHGNVLLDYNIKGCTCKGSFEIAPYFADFQFKNSARNLMFKTGYKPDPRGESFWTGFVFKAGYTLILEGNARRSSQDTWIIDTRYKNDLRPEWDYFIKTDSMLYISKKYGIDSTIEMERNGASREYKLLATIDIPNKTGQLKFDLPDLVNLDSMDTKIIFEERGMAAGMPEWLAISQVHTQSARGQRGVSFFNWKAELDLSKPPKKLDIFYNGDMIPHVNNFVLNSTFQHLGDKFNVDAVATMDEKPLLNSFIKVTYDGSVTGSAKVPLADFEATFKASVNLKDSSKISFDFKSDANIGSQKFSLGHNSEFSKSQPKFKIITAWQIFSNSNGIIEINFQKEGATISSKGQLTYREIKWFSYTLETKALSWGFNFQSDKLERGMELDIQLDASNGINGKGHLYLENMSKKAILQHIKGADKNLELLLTFDWAGLTMKKLKKTFSYDKDLTAMKIIANSNTEIDDELIGKSKFVFALDIPFELSIDYEFSPESTFRYKLNSPIAFKDSKLNNMELNFMFEMLPHVAKTVHVYRYIKVEGKTDILFDTPVLKFLLAIPVESDPKKGKLEIITKKAIQGLQPMNLNFEGDFATQGQGKLNVPALGIYEYSVTYKDTTLNIVAKSADGKYKLITIEIANLESLKVAVDDIYKLESKVTGTFGSTKKFDANAAILLVSKAETLVMMKSQVKFDIESPIKVFKSEIQMEIPSVKVETESSLSLKYQDNDVTMVSKYKNEGKEYSADSRIRMKIMEPMFEANFVKDEDDFIKVKLGADSNPRVCVAKLDYSLAIISPGTKGIYLIEYQSKNDNMYVLDVKLKEHEAKVTYSPTNDQALFEGNIMGTAHKVQTNLPAMFTKGPCQQENYFVDYNEKTYEAALKLKCQKLNDIEATLTVKPFKIIANYKFQLLDNSQGGKDFLMLFDLTELQPPSVRNLDSPTFSIDLGANTDGSKKVTGLELKFSSRFNGIQIKYTDANPDMKFLIVFDFAKATLTYNKPGRYLQLAFDFEKMSNLNINSKVSINEFSANWTDDLRTASFLVDSFAENGLRVFFQWNKGERIAFIYLKNKLELETPSRKIRFAKDTNKVTISTASKVPANGFDDRSVSMSVEKKSVPGGVQYTITTSWLKEPILYSRLSSPYALSLKMGDQDVLSQFECNLAKCLFTIGEKKLGFEVKSDKSKGKLHQEELRALF</sequence>
<evidence type="ECO:0000313" key="2">
    <source>
        <dbReference type="Proteomes" id="UP001626550"/>
    </source>
</evidence>
<keyword evidence="2" id="KW-1185">Reference proteome</keyword>
<dbReference type="Proteomes" id="UP001626550">
    <property type="component" value="Unassembled WGS sequence"/>
</dbReference>
<evidence type="ECO:0000313" key="1">
    <source>
        <dbReference type="EMBL" id="KAL3318351.1"/>
    </source>
</evidence>
<name>A0ABD2QIX7_9PLAT</name>
<accession>A0ABD2QIX7</accession>
<gene>
    <name evidence="1" type="ORF">Ciccas_002989</name>
</gene>
<comment type="caution">
    <text evidence="1">The sequence shown here is derived from an EMBL/GenBank/DDBJ whole genome shotgun (WGS) entry which is preliminary data.</text>
</comment>
<reference evidence="1 2" key="1">
    <citation type="submission" date="2024-11" db="EMBL/GenBank/DDBJ databases">
        <title>Adaptive evolution of stress response genes in parasites aligns with host niche diversity.</title>
        <authorList>
            <person name="Hahn C."/>
            <person name="Resl P."/>
        </authorList>
    </citation>
    <scope>NUCLEOTIDE SEQUENCE [LARGE SCALE GENOMIC DNA]</scope>
    <source>
        <strain evidence="1">EGGRZ-B1_66</strain>
        <tissue evidence="1">Body</tissue>
    </source>
</reference>
<organism evidence="1 2">
    <name type="scientific">Cichlidogyrus casuarinus</name>
    <dbReference type="NCBI Taxonomy" id="1844966"/>
    <lineage>
        <taxon>Eukaryota</taxon>
        <taxon>Metazoa</taxon>
        <taxon>Spiralia</taxon>
        <taxon>Lophotrochozoa</taxon>
        <taxon>Platyhelminthes</taxon>
        <taxon>Monogenea</taxon>
        <taxon>Monopisthocotylea</taxon>
        <taxon>Dactylogyridea</taxon>
        <taxon>Ancyrocephalidae</taxon>
        <taxon>Cichlidogyrus</taxon>
    </lineage>
</organism>